<dbReference type="CDD" id="cd11607">
    <property type="entry name" value="DENR_C"/>
    <property type="match status" value="1"/>
</dbReference>
<dbReference type="InterPro" id="IPR050318">
    <property type="entry name" value="DENR/SUI1_TIF"/>
</dbReference>
<feature type="compositionally biased region" description="Basic and acidic residues" evidence="2">
    <location>
        <begin position="73"/>
        <end position="89"/>
    </location>
</feature>
<evidence type="ECO:0000259" key="3">
    <source>
        <dbReference type="PROSITE" id="PS50296"/>
    </source>
</evidence>
<comment type="caution">
    <text evidence="4">The sequence shown here is derived from an EMBL/GenBank/DDBJ whole genome shotgun (WGS) entry which is preliminary data.</text>
</comment>
<dbReference type="PANTHER" id="PTHR12789">
    <property type="entry name" value="DENSITY-REGULATED PROTEIN HOMOLOG"/>
    <property type="match status" value="1"/>
</dbReference>
<dbReference type="Pfam" id="PF01253">
    <property type="entry name" value="SUI1"/>
    <property type="match status" value="1"/>
</dbReference>
<proteinExistence type="inferred from homology"/>
<dbReference type="RefSeq" id="XP_029237249.1">
    <property type="nucleotide sequence ID" value="XM_029382909.1"/>
</dbReference>
<dbReference type="VEuPathDB" id="TriTrypDB:TRSC58_05527"/>
<feature type="compositionally biased region" description="Low complexity" evidence="2">
    <location>
        <begin position="20"/>
        <end position="33"/>
    </location>
</feature>
<protein>
    <recommendedName>
        <fullName evidence="3">SUI1 domain-containing protein</fullName>
    </recommendedName>
</protein>
<keyword evidence="5" id="KW-1185">Reference proteome</keyword>
<evidence type="ECO:0000256" key="2">
    <source>
        <dbReference type="SAM" id="MobiDB-lite"/>
    </source>
</evidence>
<comment type="similarity">
    <text evidence="1">Belongs to the DENR family.</text>
</comment>
<name>A0A3R7KWX6_TRYRA</name>
<dbReference type="EMBL" id="MKGL01000211">
    <property type="protein sequence ID" value="RNF03002.1"/>
    <property type="molecule type" value="Genomic_DNA"/>
</dbReference>
<evidence type="ECO:0000313" key="4">
    <source>
        <dbReference type="EMBL" id="RNF03002.1"/>
    </source>
</evidence>
<reference evidence="4 5" key="1">
    <citation type="journal article" date="2018" name="BMC Genomics">
        <title>Genomic comparison of Trypanosoma conorhini and Trypanosoma rangeli to Trypanosoma cruzi strains of high and low virulence.</title>
        <authorList>
            <person name="Bradwell K.R."/>
            <person name="Koparde V.N."/>
            <person name="Matveyev A.V."/>
            <person name="Serrano M.G."/>
            <person name="Alves J.M."/>
            <person name="Parikh H."/>
            <person name="Huang B."/>
            <person name="Lee V."/>
            <person name="Espinosa-Alvarez O."/>
            <person name="Ortiz P.A."/>
            <person name="Costa-Martins A.G."/>
            <person name="Teixeira M.M."/>
            <person name="Buck G.A."/>
        </authorList>
    </citation>
    <scope>NUCLEOTIDE SEQUENCE [LARGE SCALE GENOMIC DNA]</scope>
    <source>
        <strain evidence="4 5">AM80</strain>
    </source>
</reference>
<organism evidence="4 5">
    <name type="scientific">Trypanosoma rangeli</name>
    <dbReference type="NCBI Taxonomy" id="5698"/>
    <lineage>
        <taxon>Eukaryota</taxon>
        <taxon>Discoba</taxon>
        <taxon>Euglenozoa</taxon>
        <taxon>Kinetoplastea</taxon>
        <taxon>Metakinetoplastina</taxon>
        <taxon>Trypanosomatida</taxon>
        <taxon>Trypanosomatidae</taxon>
        <taxon>Trypanosoma</taxon>
        <taxon>Herpetosoma</taxon>
    </lineage>
</organism>
<dbReference type="PANTHER" id="PTHR12789:SF0">
    <property type="entry name" value="DENSITY-REGULATED PROTEIN"/>
    <property type="match status" value="1"/>
</dbReference>
<dbReference type="GO" id="GO:0001731">
    <property type="term" value="P:formation of translation preinitiation complex"/>
    <property type="evidence" value="ECO:0007669"/>
    <property type="project" value="TreeGrafter"/>
</dbReference>
<dbReference type="Gene3D" id="3.30.780.10">
    <property type="entry name" value="SUI1-like domain"/>
    <property type="match status" value="1"/>
</dbReference>
<evidence type="ECO:0000256" key="1">
    <source>
        <dbReference type="ARBA" id="ARBA00007514"/>
    </source>
</evidence>
<dbReference type="AlphaFoldDB" id="A0A3R7KWX6"/>
<dbReference type="InterPro" id="IPR046447">
    <property type="entry name" value="DENR_C"/>
</dbReference>
<dbReference type="InterPro" id="IPR001950">
    <property type="entry name" value="SUI1"/>
</dbReference>
<dbReference type="GO" id="GO:0003729">
    <property type="term" value="F:mRNA binding"/>
    <property type="evidence" value="ECO:0007669"/>
    <property type="project" value="TreeGrafter"/>
</dbReference>
<gene>
    <name evidence="4" type="ORF">TraAM80_06052</name>
</gene>
<dbReference type="SUPFAM" id="SSF55159">
    <property type="entry name" value="eIF1-like"/>
    <property type="match status" value="1"/>
</dbReference>
<dbReference type="OMA" id="WRKRFSC"/>
<accession>A0A3R7KWX6</accession>
<feature type="domain" description="SUI1" evidence="3">
    <location>
        <begin position="187"/>
        <end position="259"/>
    </location>
</feature>
<dbReference type="InterPro" id="IPR036877">
    <property type="entry name" value="SUI1_dom_sf"/>
</dbReference>
<dbReference type="OrthoDB" id="277199at2759"/>
<feature type="region of interest" description="Disordered" evidence="2">
    <location>
        <begin position="1"/>
        <end position="93"/>
    </location>
</feature>
<evidence type="ECO:0000313" key="5">
    <source>
        <dbReference type="Proteomes" id="UP000283634"/>
    </source>
</evidence>
<dbReference type="GeneID" id="40329985"/>
<dbReference type="GO" id="GO:0003743">
    <property type="term" value="F:translation initiation factor activity"/>
    <property type="evidence" value="ECO:0007669"/>
    <property type="project" value="InterPro"/>
</dbReference>
<dbReference type="GO" id="GO:0002188">
    <property type="term" value="P:translation reinitiation"/>
    <property type="evidence" value="ECO:0007669"/>
    <property type="project" value="TreeGrafter"/>
</dbReference>
<dbReference type="Proteomes" id="UP000283634">
    <property type="component" value="Unassembled WGS sequence"/>
</dbReference>
<dbReference type="PROSITE" id="PS50296">
    <property type="entry name" value="SUI1"/>
    <property type="match status" value="1"/>
</dbReference>
<dbReference type="Pfam" id="PF21023">
    <property type="entry name" value="DENR_N"/>
    <property type="match status" value="1"/>
</dbReference>
<sequence length="281" mass="31171">MGRTRKNKSADVHEAEETLSDASAAHSDASSVAEQPVTKAKVYHGNKLSRTAGGKVKKEGQAQQSPGTVAKGSRAEENTADEVGVKSRGEGNVVDSAAGLPEQLEEDLAVSRVGPVEVLYCPICTFPAEMCEYSGMYEQCRPWLLEHAKELAEAEERGRKRRALTERERLERLVQGRGTKKPIERIVLLEVSQRKGRKMTTSVKGLDLFGFNLKDLSREWKKLFSCGAGVTSSEELKQNSIEIQGNVVTQLIEMLPERYNIPKSAIYQMEDKKRKCCSEVK</sequence>
<dbReference type="InterPro" id="IPR048517">
    <property type="entry name" value="DENR_N"/>
</dbReference>